<comment type="caution">
    <text evidence="4">The sequence shown here is derived from an EMBL/GenBank/DDBJ whole genome shotgun (WGS) entry which is preliminary data.</text>
</comment>
<feature type="transmembrane region" description="Helical" evidence="2">
    <location>
        <begin position="6"/>
        <end position="26"/>
    </location>
</feature>
<dbReference type="RefSeq" id="WP_130966084.1">
    <property type="nucleotide sequence ID" value="NZ_SIXI01000001.1"/>
</dbReference>
<dbReference type="AlphaFoldDB" id="A0A4Q9H4Z1"/>
<name>A0A4Q9H4Z1_9BURK</name>
<feature type="domain" description="DUF2726" evidence="3">
    <location>
        <begin position="60"/>
        <end position="160"/>
    </location>
</feature>
<reference evidence="4 5" key="1">
    <citation type="submission" date="2019-02" db="EMBL/GenBank/DDBJ databases">
        <title>Aquabacterium sp. strain KMB7.</title>
        <authorList>
            <person name="Chen W.-M."/>
        </authorList>
    </citation>
    <scope>NUCLEOTIDE SEQUENCE [LARGE SCALE GENOMIC DNA]</scope>
    <source>
        <strain evidence="4 5">KMB7</strain>
    </source>
</reference>
<keyword evidence="2" id="KW-0812">Transmembrane</keyword>
<keyword evidence="5" id="KW-1185">Reference proteome</keyword>
<dbReference type="EMBL" id="SIXI01000001">
    <property type="protein sequence ID" value="TBO34135.1"/>
    <property type="molecule type" value="Genomic_DNA"/>
</dbReference>
<keyword evidence="2" id="KW-1133">Transmembrane helix</keyword>
<dbReference type="OrthoDB" id="8909853at2"/>
<sequence length="267" mass="28920">MDTLMQPIAMTALLGLVLLAGGVYVLRSRRRLARPGTNGKRPAQNEELDTVTGWEPAATRVLTHAEREAWHILHKALPEHMVLAQVPLARFLKVPTRNSYSEWLRRAGSLCADLVVCDANAQVVAVVEIRQPVGQGKDKDRTLKRHGRLDRVLAAANIPVHVWLEGALPGPAVARETVLGGSVVFTTKSGATLVDTSALIRKRGGEGGVAVDLDVDPSEPQDIDVPTDVGDNLGDKPDGDGSSQRMSLWFESVHSGHTPLDQPERVR</sequence>
<evidence type="ECO:0000256" key="1">
    <source>
        <dbReference type="SAM" id="MobiDB-lite"/>
    </source>
</evidence>
<evidence type="ECO:0000256" key="2">
    <source>
        <dbReference type="SAM" id="Phobius"/>
    </source>
</evidence>
<dbReference type="Pfam" id="PF10881">
    <property type="entry name" value="DUF2726"/>
    <property type="match status" value="1"/>
</dbReference>
<evidence type="ECO:0000313" key="5">
    <source>
        <dbReference type="Proteomes" id="UP000292120"/>
    </source>
</evidence>
<proteinExistence type="predicted"/>
<keyword evidence="2" id="KW-0472">Membrane</keyword>
<dbReference type="InterPro" id="IPR024402">
    <property type="entry name" value="DUF2726"/>
</dbReference>
<dbReference type="Proteomes" id="UP000292120">
    <property type="component" value="Unassembled WGS sequence"/>
</dbReference>
<gene>
    <name evidence="4" type="ORF">EYS42_01445</name>
</gene>
<feature type="region of interest" description="Disordered" evidence="1">
    <location>
        <begin position="214"/>
        <end position="267"/>
    </location>
</feature>
<evidence type="ECO:0000259" key="3">
    <source>
        <dbReference type="Pfam" id="PF10881"/>
    </source>
</evidence>
<evidence type="ECO:0000313" key="4">
    <source>
        <dbReference type="EMBL" id="TBO34135.1"/>
    </source>
</evidence>
<organism evidence="4 5">
    <name type="scientific">Aquabacterium lacunae</name>
    <dbReference type="NCBI Taxonomy" id="2528630"/>
    <lineage>
        <taxon>Bacteria</taxon>
        <taxon>Pseudomonadati</taxon>
        <taxon>Pseudomonadota</taxon>
        <taxon>Betaproteobacteria</taxon>
        <taxon>Burkholderiales</taxon>
        <taxon>Aquabacterium</taxon>
    </lineage>
</organism>
<accession>A0A4Q9H4Z1</accession>
<protein>
    <submittedName>
        <fullName evidence="4">DUF2726 domain-containing protein</fullName>
    </submittedName>
</protein>